<protein>
    <submittedName>
        <fullName evidence="3">DUF3600 domain-containing protein</fullName>
    </submittedName>
</protein>
<proteinExistence type="predicted"/>
<dbReference type="Gene3D" id="1.10.3950.10">
    <property type="entry name" value="putative ecf-type sigma factor negative effector from bacillus cereus"/>
    <property type="match status" value="1"/>
</dbReference>
<dbReference type="OrthoDB" id="2731598at2"/>
<dbReference type="EMBL" id="SIJB01000023">
    <property type="protein sequence ID" value="NBI29230.1"/>
    <property type="molecule type" value="Genomic_DNA"/>
</dbReference>
<accession>A0A6N9Q370</accession>
<dbReference type="Pfam" id="PF12207">
    <property type="entry name" value="DUF3600"/>
    <property type="match status" value="1"/>
</dbReference>
<gene>
    <name evidence="3" type="ORF">ERL59_09685</name>
</gene>
<dbReference type="AlphaFoldDB" id="A0A6N9Q370"/>
<keyword evidence="1" id="KW-1133">Transmembrane helix</keyword>
<sequence>MSLENRLRETLQDKGEKVLPKPELKTKVMIEISRAHEKGSRRMKKRLLVSVLIALLIIPTSAFAYQTFLADELYGSFENVKKHITTVTMESFLLINAKLSQAKGDLGKEKYDQFKDILSVITNAKLEYSNKYGNIDYDQVPPEEMLKIKKAKMEIQPYFDKLNGQPSSQEILTPEEYELYIESLITYEKIKAQSEIDTNKSMITVELMPEELQEEFLKARDFMDYVNQKQQQSVNINQ</sequence>
<keyword evidence="1" id="KW-0472">Membrane</keyword>
<keyword evidence="1" id="KW-0812">Transmembrane</keyword>
<reference evidence="3 4" key="1">
    <citation type="submission" date="2019-01" db="EMBL/GenBank/DDBJ databases">
        <title>Chengkuizengella sp. nov., isolated from deep-sea sediment of East Pacific Ocean.</title>
        <authorList>
            <person name="Yang J."/>
            <person name="Lai Q."/>
            <person name="Shao Z."/>
        </authorList>
    </citation>
    <scope>NUCLEOTIDE SEQUENCE [LARGE SCALE GENOMIC DNA]</scope>
    <source>
        <strain evidence="3 4">YPA3-1-1</strain>
    </source>
</reference>
<feature type="domain" description="DUF3600" evidence="2">
    <location>
        <begin position="68"/>
        <end position="229"/>
    </location>
</feature>
<dbReference type="Proteomes" id="UP000448943">
    <property type="component" value="Unassembled WGS sequence"/>
</dbReference>
<dbReference type="InterPro" id="IPR038267">
    <property type="entry name" value="ECF_sigma_eff"/>
</dbReference>
<feature type="transmembrane region" description="Helical" evidence="1">
    <location>
        <begin position="47"/>
        <end position="65"/>
    </location>
</feature>
<dbReference type="RefSeq" id="WP_160646032.1">
    <property type="nucleotide sequence ID" value="NZ_SIJB01000023.1"/>
</dbReference>
<evidence type="ECO:0000313" key="4">
    <source>
        <dbReference type="Proteomes" id="UP000448943"/>
    </source>
</evidence>
<dbReference type="InterPro" id="IPR022019">
    <property type="entry name" value="DUF3600"/>
</dbReference>
<evidence type="ECO:0000313" key="3">
    <source>
        <dbReference type="EMBL" id="NBI29230.1"/>
    </source>
</evidence>
<evidence type="ECO:0000256" key="1">
    <source>
        <dbReference type="SAM" id="Phobius"/>
    </source>
</evidence>
<evidence type="ECO:0000259" key="2">
    <source>
        <dbReference type="Pfam" id="PF12207"/>
    </source>
</evidence>
<organism evidence="3 4">
    <name type="scientific">Chengkuizengella marina</name>
    <dbReference type="NCBI Taxonomy" id="2507566"/>
    <lineage>
        <taxon>Bacteria</taxon>
        <taxon>Bacillati</taxon>
        <taxon>Bacillota</taxon>
        <taxon>Bacilli</taxon>
        <taxon>Bacillales</taxon>
        <taxon>Paenibacillaceae</taxon>
        <taxon>Chengkuizengella</taxon>
    </lineage>
</organism>
<name>A0A6N9Q370_9BACL</name>
<keyword evidence="4" id="KW-1185">Reference proteome</keyword>
<comment type="caution">
    <text evidence="3">The sequence shown here is derived from an EMBL/GenBank/DDBJ whole genome shotgun (WGS) entry which is preliminary data.</text>
</comment>